<dbReference type="SUPFAM" id="SSF111369">
    <property type="entry name" value="HlyD-like secretion proteins"/>
    <property type="match status" value="1"/>
</dbReference>
<reference evidence="8 9" key="1">
    <citation type="submission" date="2019-11" db="EMBL/GenBank/DDBJ databases">
        <authorList>
            <person name="Zhang X.Y."/>
        </authorList>
    </citation>
    <scope>NUCLEOTIDE SEQUENCE [LARGE SCALE GENOMIC DNA]</scope>
    <source>
        <strain evidence="8 9">C176</strain>
    </source>
</reference>
<evidence type="ECO:0000259" key="6">
    <source>
        <dbReference type="Pfam" id="PF25944"/>
    </source>
</evidence>
<keyword evidence="3" id="KW-0175">Coiled coil</keyword>
<sequence length="386" mass="42625">MKAAIPALILGVIFLLFGCGKEEEVTPPPPVGAGVYEITTSGIQQQWRVLGRTKAVESVEIHARVEAEVVEVLFNRGRKVNAGDPLFRLDNEQYVEQLRRAQAQVDSRRSALTLAQTNLNRGLELQPRGYLSTADLDLLRNNAEQAQAALADAEAALRQSELNLEHTVIKTPISGRAGNTQITQGDLVGPNSGRLVTVIAPDPIRVEFQLTDREFADLLTWQRRDQGAAGFKVFLQSEDEERHPFEGRVDFIDIEIQEGTGTVTATAEFPNPDETLVPGFVVNLIFERTEAIQGLLLPEQAIQRNQLGPFVMWVNEENENQVEIRQISLGDRHGTSWEIKEGLVAGDLVVVEGLQKIRSGAKIQPSLYARDPETGLLAPVDLMSNE</sequence>
<proteinExistence type="inferred from homology"/>
<dbReference type="NCBIfam" id="TIGR01730">
    <property type="entry name" value="RND_mfp"/>
    <property type="match status" value="1"/>
</dbReference>
<dbReference type="GO" id="GO:0046677">
    <property type="term" value="P:response to antibiotic"/>
    <property type="evidence" value="ECO:0007669"/>
    <property type="project" value="TreeGrafter"/>
</dbReference>
<dbReference type="AlphaFoldDB" id="A0A6N7QMY0"/>
<dbReference type="InterPro" id="IPR058627">
    <property type="entry name" value="MdtA-like_C"/>
</dbReference>
<dbReference type="GO" id="GO:0030313">
    <property type="term" value="C:cell envelope"/>
    <property type="evidence" value="ECO:0007669"/>
    <property type="project" value="UniProtKB-SubCell"/>
</dbReference>
<feature type="domain" description="Multidrug resistance protein MdtA-like beta-barrel" evidence="6">
    <location>
        <begin position="203"/>
        <end position="284"/>
    </location>
</feature>
<comment type="subcellular location">
    <subcellularLocation>
        <location evidence="1">Cell inner membrane</location>
        <topology evidence="1">Lipid-anchor</topology>
    </subcellularLocation>
</comment>
<evidence type="ECO:0000256" key="3">
    <source>
        <dbReference type="SAM" id="Coils"/>
    </source>
</evidence>
<dbReference type="RefSeq" id="WP_153718444.1">
    <property type="nucleotide sequence ID" value="NZ_WJPP01000001.1"/>
</dbReference>
<dbReference type="PANTHER" id="PTHR30158:SF3">
    <property type="entry name" value="MULTIDRUG EFFLUX PUMP SUBUNIT ACRA-RELATED"/>
    <property type="match status" value="1"/>
</dbReference>
<dbReference type="Gene3D" id="2.40.30.170">
    <property type="match status" value="1"/>
</dbReference>
<protein>
    <submittedName>
        <fullName evidence="8">Efflux RND transporter periplasmic adaptor subunit</fullName>
    </submittedName>
</protein>
<gene>
    <name evidence="8" type="ORF">GH984_01525</name>
</gene>
<evidence type="ECO:0000256" key="2">
    <source>
        <dbReference type="ARBA" id="ARBA00009477"/>
    </source>
</evidence>
<dbReference type="PANTHER" id="PTHR30158">
    <property type="entry name" value="ACRA/E-RELATED COMPONENT OF DRUG EFFLUX TRANSPORTER"/>
    <property type="match status" value="1"/>
</dbReference>
<evidence type="ECO:0000313" key="8">
    <source>
        <dbReference type="EMBL" id="MRH77392.1"/>
    </source>
</evidence>
<dbReference type="GO" id="GO:0022857">
    <property type="term" value="F:transmembrane transporter activity"/>
    <property type="evidence" value="ECO:0007669"/>
    <property type="project" value="InterPro"/>
</dbReference>
<dbReference type="Gene3D" id="2.40.420.20">
    <property type="match status" value="1"/>
</dbReference>
<dbReference type="Pfam" id="PF25917">
    <property type="entry name" value="BSH_RND"/>
    <property type="match status" value="1"/>
</dbReference>
<name>A0A6N7QMY0_9GAMM</name>
<dbReference type="GO" id="GO:0005886">
    <property type="term" value="C:plasma membrane"/>
    <property type="evidence" value="ECO:0007669"/>
    <property type="project" value="TreeGrafter"/>
</dbReference>
<accession>A0A6N7QMY0</accession>
<feature type="domain" description="Multidrug resistance protein MdtA-like alpha-helical hairpin" evidence="4">
    <location>
        <begin position="98"/>
        <end position="167"/>
    </location>
</feature>
<comment type="similarity">
    <text evidence="2">Belongs to the membrane fusion protein (MFP) (TC 8.A.1) family.</text>
</comment>
<comment type="caution">
    <text evidence="8">The sequence shown here is derived from an EMBL/GenBank/DDBJ whole genome shotgun (WGS) entry which is preliminary data.</text>
</comment>
<evidence type="ECO:0000256" key="1">
    <source>
        <dbReference type="ARBA" id="ARBA00004519"/>
    </source>
</evidence>
<dbReference type="Proteomes" id="UP000433788">
    <property type="component" value="Unassembled WGS sequence"/>
</dbReference>
<dbReference type="Pfam" id="PF25876">
    <property type="entry name" value="HH_MFP_RND"/>
    <property type="match status" value="1"/>
</dbReference>
<evidence type="ECO:0000259" key="4">
    <source>
        <dbReference type="Pfam" id="PF25876"/>
    </source>
</evidence>
<evidence type="ECO:0000259" key="5">
    <source>
        <dbReference type="Pfam" id="PF25917"/>
    </source>
</evidence>
<keyword evidence="9" id="KW-1185">Reference proteome</keyword>
<evidence type="ECO:0000259" key="7">
    <source>
        <dbReference type="Pfam" id="PF25967"/>
    </source>
</evidence>
<feature type="domain" description="Multidrug resistance protein MdtA-like barrel-sandwich hybrid" evidence="5">
    <location>
        <begin position="58"/>
        <end position="191"/>
    </location>
</feature>
<dbReference type="Pfam" id="PF25967">
    <property type="entry name" value="RND-MFP_C"/>
    <property type="match status" value="1"/>
</dbReference>
<dbReference type="Gene3D" id="1.10.287.470">
    <property type="entry name" value="Helix hairpin bin"/>
    <property type="match status" value="1"/>
</dbReference>
<organism evidence="8 9">
    <name type="scientific">Spiribacter salilacus</name>
    <dbReference type="NCBI Taxonomy" id="2664894"/>
    <lineage>
        <taxon>Bacteria</taxon>
        <taxon>Pseudomonadati</taxon>
        <taxon>Pseudomonadota</taxon>
        <taxon>Gammaproteobacteria</taxon>
        <taxon>Chromatiales</taxon>
        <taxon>Ectothiorhodospiraceae</taxon>
        <taxon>Spiribacter</taxon>
    </lineage>
</organism>
<dbReference type="InterPro" id="IPR058624">
    <property type="entry name" value="MdtA-like_HH"/>
</dbReference>
<feature type="domain" description="Multidrug resistance protein MdtA-like C-terminal permuted SH3" evidence="7">
    <location>
        <begin position="295"/>
        <end position="356"/>
    </location>
</feature>
<dbReference type="EMBL" id="WJPP01000001">
    <property type="protein sequence ID" value="MRH77392.1"/>
    <property type="molecule type" value="Genomic_DNA"/>
</dbReference>
<feature type="coiled-coil region" evidence="3">
    <location>
        <begin position="136"/>
        <end position="163"/>
    </location>
</feature>
<dbReference type="InterPro" id="IPR058626">
    <property type="entry name" value="MdtA-like_b-barrel"/>
</dbReference>
<dbReference type="Gene3D" id="2.40.50.100">
    <property type="match status" value="1"/>
</dbReference>
<dbReference type="Pfam" id="PF25944">
    <property type="entry name" value="Beta-barrel_RND"/>
    <property type="match status" value="1"/>
</dbReference>
<dbReference type="InterPro" id="IPR058625">
    <property type="entry name" value="MdtA-like_BSH"/>
</dbReference>
<dbReference type="PROSITE" id="PS51257">
    <property type="entry name" value="PROKAR_LIPOPROTEIN"/>
    <property type="match status" value="1"/>
</dbReference>
<evidence type="ECO:0000313" key="9">
    <source>
        <dbReference type="Proteomes" id="UP000433788"/>
    </source>
</evidence>
<dbReference type="InterPro" id="IPR006143">
    <property type="entry name" value="RND_pump_MFP"/>
</dbReference>